<evidence type="ECO:0000313" key="13">
    <source>
        <dbReference type="EMBL" id="KAK4784400.1"/>
    </source>
</evidence>
<keyword evidence="10" id="KW-1133">Transmembrane helix</keyword>
<gene>
    <name evidence="13" type="ORF">SAY86_018768</name>
</gene>
<feature type="chain" id="PRO_5043003036" description="Bifunctional inhibitor/plant lipid transfer protein/seed storage helical domain-containing protein" evidence="11">
    <location>
        <begin position="22"/>
        <end position="331"/>
    </location>
</feature>
<keyword evidence="7" id="KW-0325">Glycoprotein</keyword>
<dbReference type="InterPro" id="IPR043325">
    <property type="entry name" value="LTSS"/>
</dbReference>
<keyword evidence="3" id="KW-1003">Cell membrane</keyword>
<keyword evidence="5 11" id="KW-0732">Signal</keyword>
<evidence type="ECO:0000256" key="9">
    <source>
        <dbReference type="SAM" id="MobiDB-lite"/>
    </source>
</evidence>
<dbReference type="SMART" id="SM00499">
    <property type="entry name" value="AAI"/>
    <property type="match status" value="1"/>
</dbReference>
<sequence length="331" mass="36601">MAHLRWLLLVSAAAAIIAVRADMNQDRAECVDQLTGLMTCLPYAEGKEKTPTIDCCSGLKQVLDKSKKCICVLIKDRDDPNLGIKLNATLALDLPDACHAPTNITQCIDLLQMDPKSTEAEIFEGSPSKVSSSTSNGTSSSSETQNGSSGRKMNPGLLVSGVASGAIVWLLNSNMIFYVYFKGKKVVGKIGPCYIKFDYLVYYDRRITGKLSYGSITNLKGIKVQRFLILLSVDEIRVDLPPADFIYFQVGLINKKLDVEQFENVLSCRGKKLNSGPCGHTWARIVEFCHFVDIRGSWELVGNMRNWAIAFTPEQNRIHGYMTWASKILGS</sequence>
<dbReference type="Proteomes" id="UP001346149">
    <property type="component" value="Unassembled WGS sequence"/>
</dbReference>
<dbReference type="Gene3D" id="1.10.110.10">
    <property type="entry name" value="Plant lipid-transfer and hydrophobic proteins"/>
    <property type="match status" value="1"/>
</dbReference>
<reference evidence="13 14" key="1">
    <citation type="journal article" date="2023" name="Hortic Res">
        <title>Pangenome of water caltrop reveals structural variations and asymmetric subgenome divergence after allopolyploidization.</title>
        <authorList>
            <person name="Zhang X."/>
            <person name="Chen Y."/>
            <person name="Wang L."/>
            <person name="Yuan Y."/>
            <person name="Fang M."/>
            <person name="Shi L."/>
            <person name="Lu R."/>
            <person name="Comes H.P."/>
            <person name="Ma Y."/>
            <person name="Chen Y."/>
            <person name="Huang G."/>
            <person name="Zhou Y."/>
            <person name="Zheng Z."/>
            <person name="Qiu Y."/>
        </authorList>
    </citation>
    <scope>NUCLEOTIDE SEQUENCE [LARGE SCALE GENOMIC DNA]</scope>
    <source>
        <strain evidence="13">F231</strain>
    </source>
</reference>
<name>A0AAN7R150_TRANT</name>
<feature type="signal peptide" evidence="11">
    <location>
        <begin position="1"/>
        <end position="21"/>
    </location>
</feature>
<dbReference type="Gene3D" id="2.30.240.10">
    <property type="entry name" value="At5g01610-like"/>
    <property type="match status" value="1"/>
</dbReference>
<comment type="subcellular location">
    <subcellularLocation>
        <location evidence="1">Cell membrane</location>
        <topology evidence="1">Lipid-anchor</topology>
        <topology evidence="1">GPI-anchor</topology>
    </subcellularLocation>
</comment>
<evidence type="ECO:0000256" key="1">
    <source>
        <dbReference type="ARBA" id="ARBA00004609"/>
    </source>
</evidence>
<dbReference type="FunFam" id="1.10.110.10:FF:000001">
    <property type="entry name" value="Bifunctional inhibitor/lipid-transfer protein/seed storage 2S albumin superfamily protein"/>
    <property type="match status" value="1"/>
</dbReference>
<evidence type="ECO:0000259" key="12">
    <source>
        <dbReference type="SMART" id="SM00499"/>
    </source>
</evidence>
<organism evidence="13 14">
    <name type="scientific">Trapa natans</name>
    <name type="common">Water chestnut</name>
    <dbReference type="NCBI Taxonomy" id="22666"/>
    <lineage>
        <taxon>Eukaryota</taxon>
        <taxon>Viridiplantae</taxon>
        <taxon>Streptophyta</taxon>
        <taxon>Embryophyta</taxon>
        <taxon>Tracheophyta</taxon>
        <taxon>Spermatophyta</taxon>
        <taxon>Magnoliopsida</taxon>
        <taxon>eudicotyledons</taxon>
        <taxon>Gunneridae</taxon>
        <taxon>Pentapetalae</taxon>
        <taxon>rosids</taxon>
        <taxon>malvids</taxon>
        <taxon>Myrtales</taxon>
        <taxon>Lythraceae</taxon>
        <taxon>Trapa</taxon>
    </lineage>
</organism>
<evidence type="ECO:0000256" key="11">
    <source>
        <dbReference type="SAM" id="SignalP"/>
    </source>
</evidence>
<evidence type="ECO:0000256" key="4">
    <source>
        <dbReference type="ARBA" id="ARBA00022622"/>
    </source>
</evidence>
<keyword evidence="10" id="KW-0812">Transmembrane</keyword>
<keyword evidence="10" id="KW-0472">Membrane</keyword>
<evidence type="ECO:0000256" key="3">
    <source>
        <dbReference type="ARBA" id="ARBA00022475"/>
    </source>
</evidence>
<evidence type="ECO:0000256" key="10">
    <source>
        <dbReference type="SAM" id="Phobius"/>
    </source>
</evidence>
<keyword evidence="14" id="KW-1185">Reference proteome</keyword>
<feature type="transmembrane region" description="Helical" evidence="10">
    <location>
        <begin position="157"/>
        <end position="181"/>
    </location>
</feature>
<dbReference type="SUPFAM" id="SSF47699">
    <property type="entry name" value="Bifunctional inhibitor/lipid-transfer protein/seed storage 2S albumin"/>
    <property type="match status" value="1"/>
</dbReference>
<feature type="domain" description="Bifunctional inhibitor/plant lipid transfer protein/seed storage helical" evidence="12">
    <location>
        <begin position="30"/>
        <end position="107"/>
    </location>
</feature>
<dbReference type="InterPro" id="IPR036758">
    <property type="entry name" value="At5g01610-like"/>
</dbReference>
<dbReference type="Pfam" id="PF14368">
    <property type="entry name" value="LTP_2"/>
    <property type="match status" value="1"/>
</dbReference>
<comment type="caution">
    <text evidence="13">The sequence shown here is derived from an EMBL/GenBank/DDBJ whole genome shotgun (WGS) entry which is preliminary data.</text>
</comment>
<dbReference type="EMBL" id="JAXQNO010000014">
    <property type="protein sequence ID" value="KAK4784400.1"/>
    <property type="molecule type" value="Genomic_DNA"/>
</dbReference>
<evidence type="ECO:0000256" key="5">
    <source>
        <dbReference type="ARBA" id="ARBA00022729"/>
    </source>
</evidence>
<evidence type="ECO:0000256" key="7">
    <source>
        <dbReference type="ARBA" id="ARBA00023180"/>
    </source>
</evidence>
<accession>A0AAN7R150</accession>
<keyword evidence="6" id="KW-1015">Disulfide bond</keyword>
<evidence type="ECO:0000256" key="6">
    <source>
        <dbReference type="ARBA" id="ARBA00023157"/>
    </source>
</evidence>
<dbReference type="GO" id="GO:0098552">
    <property type="term" value="C:side of membrane"/>
    <property type="evidence" value="ECO:0007669"/>
    <property type="project" value="UniProtKB-KW"/>
</dbReference>
<dbReference type="CDD" id="cd00010">
    <property type="entry name" value="AAI_LTSS"/>
    <property type="match status" value="1"/>
</dbReference>
<feature type="compositionally biased region" description="Low complexity" evidence="9">
    <location>
        <begin position="125"/>
        <end position="150"/>
    </location>
</feature>
<evidence type="ECO:0000256" key="8">
    <source>
        <dbReference type="ARBA" id="ARBA00023288"/>
    </source>
</evidence>
<protein>
    <recommendedName>
        <fullName evidence="12">Bifunctional inhibitor/plant lipid transfer protein/seed storage helical domain-containing protein</fullName>
    </recommendedName>
</protein>
<feature type="region of interest" description="Disordered" evidence="9">
    <location>
        <begin position="122"/>
        <end position="152"/>
    </location>
</feature>
<evidence type="ECO:0000256" key="2">
    <source>
        <dbReference type="ARBA" id="ARBA00009748"/>
    </source>
</evidence>
<dbReference type="InterPro" id="IPR007493">
    <property type="entry name" value="DUF538"/>
</dbReference>
<dbReference type="Pfam" id="PF04398">
    <property type="entry name" value="DUF538"/>
    <property type="match status" value="1"/>
</dbReference>
<keyword evidence="8" id="KW-0449">Lipoprotein</keyword>
<proteinExistence type="inferred from homology"/>
<dbReference type="AlphaFoldDB" id="A0AAN7R150"/>
<dbReference type="GO" id="GO:0005886">
    <property type="term" value="C:plasma membrane"/>
    <property type="evidence" value="ECO:0007669"/>
    <property type="project" value="UniProtKB-SubCell"/>
</dbReference>
<dbReference type="PANTHER" id="PTHR33044">
    <property type="entry name" value="BIFUNCTIONAL INHIBITOR/LIPID-TRANSFER PROTEIN/SEED STORAGE 2S ALBUMIN SUPERFAMILY PROTEIN-RELATED"/>
    <property type="match status" value="1"/>
</dbReference>
<evidence type="ECO:0000313" key="14">
    <source>
        <dbReference type="Proteomes" id="UP001346149"/>
    </source>
</evidence>
<keyword evidence="4" id="KW-0336">GPI-anchor</keyword>
<dbReference type="InterPro" id="IPR036312">
    <property type="entry name" value="Bifun_inhib/LTP/seed_sf"/>
</dbReference>
<dbReference type="InterPro" id="IPR016140">
    <property type="entry name" value="Bifunc_inhib/LTP/seed_store"/>
</dbReference>
<dbReference type="SUPFAM" id="SSF141562">
    <property type="entry name" value="At5g01610-like"/>
    <property type="match status" value="1"/>
</dbReference>
<comment type="similarity">
    <text evidence="2">Belongs to the plant LTP family.</text>
</comment>